<keyword evidence="3" id="KW-1185">Reference proteome</keyword>
<dbReference type="EMBL" id="CCKQ01011001">
    <property type="protein sequence ID" value="CDW82536.1"/>
    <property type="molecule type" value="Genomic_DNA"/>
</dbReference>
<dbReference type="InParanoid" id="A0A078AKX6"/>
<organism evidence="2 3">
    <name type="scientific">Stylonychia lemnae</name>
    <name type="common">Ciliate</name>
    <dbReference type="NCBI Taxonomy" id="5949"/>
    <lineage>
        <taxon>Eukaryota</taxon>
        <taxon>Sar</taxon>
        <taxon>Alveolata</taxon>
        <taxon>Ciliophora</taxon>
        <taxon>Intramacronucleata</taxon>
        <taxon>Spirotrichea</taxon>
        <taxon>Stichotrichia</taxon>
        <taxon>Sporadotrichida</taxon>
        <taxon>Oxytrichidae</taxon>
        <taxon>Stylonychinae</taxon>
        <taxon>Stylonychia</taxon>
    </lineage>
</organism>
<evidence type="ECO:0000313" key="3">
    <source>
        <dbReference type="Proteomes" id="UP000039865"/>
    </source>
</evidence>
<reference evidence="2 3" key="1">
    <citation type="submission" date="2014-06" db="EMBL/GenBank/DDBJ databases">
        <authorList>
            <person name="Swart Estienne"/>
        </authorList>
    </citation>
    <scope>NUCLEOTIDE SEQUENCE [LARGE SCALE GENOMIC DNA]</scope>
    <source>
        <strain evidence="2 3">130c</strain>
    </source>
</reference>
<feature type="transmembrane region" description="Helical" evidence="1">
    <location>
        <begin position="452"/>
        <end position="479"/>
    </location>
</feature>
<feature type="transmembrane region" description="Helical" evidence="1">
    <location>
        <begin position="538"/>
        <end position="557"/>
    </location>
</feature>
<keyword evidence="1" id="KW-0812">Transmembrane</keyword>
<keyword evidence="1" id="KW-1133">Transmembrane helix</keyword>
<feature type="transmembrane region" description="Helical" evidence="1">
    <location>
        <begin position="500"/>
        <end position="518"/>
    </location>
</feature>
<evidence type="ECO:0008006" key="4">
    <source>
        <dbReference type="Google" id="ProtNLM"/>
    </source>
</evidence>
<feature type="transmembrane region" description="Helical" evidence="1">
    <location>
        <begin position="641"/>
        <end position="660"/>
    </location>
</feature>
<dbReference type="Proteomes" id="UP000039865">
    <property type="component" value="Unassembled WGS sequence"/>
</dbReference>
<sequence length="888" mass="103242">MDNDVTRIDRYMNISKLISTANYMSVDDDKTQSIRFIDYNGILCGGHLLDFNCLYSGFNGFQIFFYYFKFIDIYRGVLGGSIVGNQYSYENAFVIDMPMPYYIEGVGSVKISVSTGYLNFMALLIDPIAPLLNGFYALNLQQNNQEIEQLQMYRGVQLINQVNRKILLPQMSESYEYYLGDIALLISTASCSYYQECSDIKVTQTVTMKDGTSLITALFKYVSSSEVVLQPNQPPRFFSNPSNFTLITGSNLIMRLPDYYDPNPQDTVKLKVYPADQNLKNYFNSNPIMPMSNEYHLFVTFKSTVQKPPVQDEKAKYELQVQDGLKNTIKQSDQFSVFNLRFADPSIKFELQFVNATSKYMQLRIVFLNPLIISFSKILWGLVNTQQIITSMPLMTINPPSNLYYFFLLVGGSLRFDISQFNDLVINFFQLYGYFEPYNEDFFNFGYETKVFLLNVGINIVIIVFLPLIIGMGYLFKYLGNKFKRFIKFKDLMRRLARSMIYNFPLRLFIELYLNLILSSGINLTDIHLKQTPGTNFSSFLAIFSIIVPFASAYLFYKKPVIKALQKEKYHTILKDLRTDSIWSLMYYPLYFLRRLAFIFSIFVYEQQPHAQIIIYILSSIFQMIYLILVKPFETPKLNYIEILNETLVLFTAQIMIIFTDAFLDPYLRYDIGWFILSLITTVSIINMISLIAQLVTVAKRLFWRIRYAYYQCKKKERGVRLQPNSGANGTQTTVGFLSTQDLSNFRILGLEDSSHQLVKNQNYNRSNTQNKKSLNILNLEKKGGGQTRKDSAPEIQVTGPEQMNDEISQPQERQISYINKKQMKYLDDLIEEMKIDEIEESKFELTDDDEQIVDEVNFNNQREERLLSDLLSLTFVERNLYGKELNA</sequence>
<name>A0A078AKX6_STYLE</name>
<keyword evidence="1" id="KW-0472">Membrane</keyword>
<feature type="transmembrane region" description="Helical" evidence="1">
    <location>
        <begin position="672"/>
        <end position="698"/>
    </location>
</feature>
<accession>A0A078AKX6</accession>
<proteinExistence type="predicted"/>
<evidence type="ECO:0000256" key="1">
    <source>
        <dbReference type="SAM" id="Phobius"/>
    </source>
</evidence>
<feature type="transmembrane region" description="Helical" evidence="1">
    <location>
        <begin position="611"/>
        <end position="629"/>
    </location>
</feature>
<evidence type="ECO:0000313" key="2">
    <source>
        <dbReference type="EMBL" id="CDW82536.1"/>
    </source>
</evidence>
<feature type="transmembrane region" description="Helical" evidence="1">
    <location>
        <begin position="585"/>
        <end position="605"/>
    </location>
</feature>
<protein>
    <recommendedName>
        <fullName evidence="4">TRP C-terminal domain-containing protein</fullName>
    </recommendedName>
</protein>
<gene>
    <name evidence="2" type="primary">Contig8039.g8571</name>
    <name evidence="2" type="ORF">STYLEM_11569</name>
</gene>
<dbReference type="AlphaFoldDB" id="A0A078AKX6"/>